<feature type="compositionally biased region" description="Basic and acidic residues" evidence="6">
    <location>
        <begin position="200"/>
        <end position="209"/>
    </location>
</feature>
<feature type="transmembrane region" description="Helical" evidence="7">
    <location>
        <begin position="26"/>
        <end position="52"/>
    </location>
</feature>
<dbReference type="NCBIfam" id="TIGR02228">
    <property type="entry name" value="sigpep_I_arch"/>
    <property type="match status" value="1"/>
</dbReference>
<protein>
    <recommendedName>
        <fullName evidence="5">Signal peptidase I</fullName>
        <ecNumber evidence="5">3.4.21.89</ecNumber>
    </recommendedName>
</protein>
<feature type="region of interest" description="Disordered" evidence="6">
    <location>
        <begin position="194"/>
        <end position="215"/>
    </location>
</feature>
<proteinExistence type="predicted"/>
<dbReference type="CDD" id="cd06530">
    <property type="entry name" value="S26_SPase_I"/>
    <property type="match status" value="1"/>
</dbReference>
<reference evidence="8 9" key="1">
    <citation type="submission" date="2021-03" db="EMBL/GenBank/DDBJ databases">
        <title>Microbacterium pauli sp. nov., isolated from microfiltered milk.</title>
        <authorList>
            <person name="Bellassi P."/>
            <person name="Fontana A."/>
            <person name="Callegari M.L."/>
            <person name="Lorenzo M."/>
            <person name="Cappa F."/>
        </authorList>
    </citation>
    <scope>NUCLEOTIDE SEQUENCE [LARGE SCALE GENOMIC DNA]</scope>
    <source>
        <strain evidence="8 9">DSM 18909</strain>
    </source>
</reference>
<dbReference type="SUPFAM" id="SSF51306">
    <property type="entry name" value="LexA/Signal peptidase"/>
    <property type="match status" value="1"/>
</dbReference>
<evidence type="ECO:0000256" key="3">
    <source>
        <dbReference type="ARBA" id="ARBA00022989"/>
    </source>
</evidence>
<keyword evidence="3 7" id="KW-1133">Transmembrane helix</keyword>
<keyword evidence="2 7" id="KW-0812">Transmembrane</keyword>
<comment type="caution">
    <text evidence="8">The sequence shown here is derived from an EMBL/GenBank/DDBJ whole genome shotgun (WGS) entry which is preliminary data.</text>
</comment>
<evidence type="ECO:0000256" key="6">
    <source>
        <dbReference type="SAM" id="MobiDB-lite"/>
    </source>
</evidence>
<dbReference type="GO" id="GO:0009003">
    <property type="term" value="F:signal peptidase activity"/>
    <property type="evidence" value="ECO:0007669"/>
    <property type="project" value="UniProtKB-EC"/>
</dbReference>
<dbReference type="InterPro" id="IPR019533">
    <property type="entry name" value="Peptidase_S26"/>
</dbReference>
<dbReference type="InterPro" id="IPR001733">
    <property type="entry name" value="Peptidase_S26B"/>
</dbReference>
<accession>A0ABS5XTW5</accession>
<feature type="transmembrane region" description="Helical" evidence="7">
    <location>
        <begin position="168"/>
        <end position="189"/>
    </location>
</feature>
<dbReference type="Proteomes" id="UP000740605">
    <property type="component" value="Unassembled WGS sequence"/>
</dbReference>
<organism evidence="8 9">
    <name type="scientific">Microbacterium flavum</name>
    <dbReference type="NCBI Taxonomy" id="415216"/>
    <lineage>
        <taxon>Bacteria</taxon>
        <taxon>Bacillati</taxon>
        <taxon>Actinomycetota</taxon>
        <taxon>Actinomycetes</taxon>
        <taxon>Micrococcales</taxon>
        <taxon>Microbacteriaceae</taxon>
        <taxon>Microbacterium</taxon>
    </lineage>
</organism>
<sequence length="215" mass="22678">MTIAPAPTREPRGAARRRRRVGARSLLDAIILGLSSGMLLLVVAIGVLVIALPAAVGGMPLTILTGSMSPSLPPGTLVVVRPTPISDIGPGDVLTFQYASGQPTLVTHRVVARAVDTHSDAVTFVTQGDANPRPDDGEVLPVQVRGTVWFAVPLLGWVNQAMSGARGWLVPAIAAALLCYAVWMMVSGLRDRRRPRRPARSVDADDPAVRTDSSV</sequence>
<keyword evidence="9" id="KW-1185">Reference proteome</keyword>
<dbReference type="EMBL" id="JAFLHG010000004">
    <property type="protein sequence ID" value="MBT8797589.1"/>
    <property type="molecule type" value="Genomic_DNA"/>
</dbReference>
<comment type="subcellular location">
    <subcellularLocation>
        <location evidence="1">Membrane</location>
    </subcellularLocation>
</comment>
<dbReference type="RefSeq" id="WP_215486833.1">
    <property type="nucleotide sequence ID" value="NZ_BAAAPJ010000002.1"/>
</dbReference>
<evidence type="ECO:0000256" key="1">
    <source>
        <dbReference type="ARBA" id="ARBA00004370"/>
    </source>
</evidence>
<evidence type="ECO:0000313" key="8">
    <source>
        <dbReference type="EMBL" id="MBT8797589.1"/>
    </source>
</evidence>
<dbReference type="InterPro" id="IPR036286">
    <property type="entry name" value="LexA/Signal_pep-like_sf"/>
</dbReference>
<evidence type="ECO:0000256" key="5">
    <source>
        <dbReference type="NCBIfam" id="TIGR02228"/>
    </source>
</evidence>
<name>A0ABS5XTW5_9MICO</name>
<dbReference type="EC" id="3.4.21.89" evidence="5"/>
<evidence type="ECO:0000256" key="4">
    <source>
        <dbReference type="ARBA" id="ARBA00023136"/>
    </source>
</evidence>
<keyword evidence="8" id="KW-0378">Hydrolase</keyword>
<keyword evidence="4 7" id="KW-0472">Membrane</keyword>
<gene>
    <name evidence="8" type="ORF">J0P97_05835</name>
</gene>
<evidence type="ECO:0000256" key="7">
    <source>
        <dbReference type="SAM" id="Phobius"/>
    </source>
</evidence>
<evidence type="ECO:0000313" key="9">
    <source>
        <dbReference type="Proteomes" id="UP000740605"/>
    </source>
</evidence>
<evidence type="ECO:0000256" key="2">
    <source>
        <dbReference type="ARBA" id="ARBA00022692"/>
    </source>
</evidence>